<dbReference type="AlphaFoldDB" id="A0A0P1GEL0"/>
<dbReference type="EMBL" id="CYSD01000037">
    <property type="protein sequence ID" value="CUH79695.1"/>
    <property type="molecule type" value="Genomic_DNA"/>
</dbReference>
<proteinExistence type="predicted"/>
<reference evidence="2 3" key="1">
    <citation type="submission" date="2015-09" db="EMBL/GenBank/DDBJ databases">
        <authorList>
            <consortium name="Swine Surveillance"/>
        </authorList>
    </citation>
    <scope>NUCLEOTIDE SEQUENCE [LARGE SCALE GENOMIC DNA]</scope>
    <source>
        <strain evidence="2 3">CECT 7557</strain>
    </source>
</reference>
<sequence length="63" mass="6907">MANVNVSAPVGAVSILRVVDFALALKNQLVAWNEMRLTRRALSELSDAQLADIGLSRHQTFDI</sequence>
<evidence type="ECO:0000259" key="1">
    <source>
        <dbReference type="Pfam" id="PF06568"/>
    </source>
</evidence>
<dbReference type="InterPro" id="IPR009506">
    <property type="entry name" value="YjiS-like"/>
</dbReference>
<organism evidence="2 3">
    <name type="scientific">Tritonibacter multivorans</name>
    <dbReference type="NCBI Taxonomy" id="928856"/>
    <lineage>
        <taxon>Bacteria</taxon>
        <taxon>Pseudomonadati</taxon>
        <taxon>Pseudomonadota</taxon>
        <taxon>Alphaproteobacteria</taxon>
        <taxon>Rhodobacterales</taxon>
        <taxon>Paracoccaceae</taxon>
        <taxon>Tritonibacter</taxon>
    </lineage>
</organism>
<keyword evidence="3" id="KW-1185">Reference proteome</keyword>
<feature type="domain" description="YjiS-like" evidence="1">
    <location>
        <begin position="29"/>
        <end position="57"/>
    </location>
</feature>
<dbReference type="STRING" id="928856.SAMN04488049_101192"/>
<name>A0A0P1GEL0_9RHOB</name>
<dbReference type="RefSeq" id="WP_058290546.1">
    <property type="nucleotide sequence ID" value="NZ_CYSD01000037.1"/>
</dbReference>
<evidence type="ECO:0000313" key="3">
    <source>
        <dbReference type="Proteomes" id="UP000052022"/>
    </source>
</evidence>
<gene>
    <name evidence="2" type="ORF">TRM7557_02526</name>
</gene>
<dbReference type="OrthoDB" id="8116725at2"/>
<dbReference type="Proteomes" id="UP000052022">
    <property type="component" value="Unassembled WGS sequence"/>
</dbReference>
<dbReference type="Pfam" id="PF06568">
    <property type="entry name" value="YjiS-like"/>
    <property type="match status" value="1"/>
</dbReference>
<evidence type="ECO:0000313" key="2">
    <source>
        <dbReference type="EMBL" id="CUH79695.1"/>
    </source>
</evidence>
<accession>A0A0P1GEL0</accession>
<protein>
    <recommendedName>
        <fullName evidence="1">YjiS-like domain-containing protein</fullName>
    </recommendedName>
</protein>